<protein>
    <submittedName>
        <fullName evidence="21">Uncharacterized protein</fullName>
    </submittedName>
</protein>
<dbReference type="InterPro" id="IPR002902">
    <property type="entry name" value="GNK2"/>
</dbReference>
<evidence type="ECO:0000256" key="3">
    <source>
        <dbReference type="ARBA" id="ARBA00010217"/>
    </source>
</evidence>
<feature type="domain" description="Protein kinase" evidence="19">
    <location>
        <begin position="309"/>
        <end position="588"/>
    </location>
</feature>
<evidence type="ECO:0000313" key="21">
    <source>
        <dbReference type="EMBL" id="CAL4898846.1"/>
    </source>
</evidence>
<keyword evidence="8" id="KW-0677">Repeat</keyword>
<evidence type="ECO:0000256" key="10">
    <source>
        <dbReference type="ARBA" id="ARBA00022777"/>
    </source>
</evidence>
<dbReference type="InterPro" id="IPR017441">
    <property type="entry name" value="Protein_kinase_ATP_BS"/>
</dbReference>
<keyword evidence="7 18" id="KW-0732">Signal</keyword>
<keyword evidence="6 17" id="KW-0812">Transmembrane</keyword>
<comment type="similarity">
    <text evidence="3">In the C-terminal section; belongs to the protein kinase superfamily. Ser/Thr protein kinase family.</text>
</comment>
<sequence length="627" mass="68688">MASRLLLVAIASAMALLSSTATSKDDNKILQPWAPDCSTADNYTAGSQYKRNLDKLLAALPEAAGDNGWFYEGSAGAGPDEVFGLIMCYADYNATACLDCLDRAAAGITTFCPGSRSVRAMYDACTLQYSATPIPSTADLAVLYRLTGGVAASPLRLANSTTPYTDSWTMYGLAQCTRVLNASECSRCVSGYAEILFPNNTGGVIKGYSCYLRYQVGYLDITMPPPTVAAALPAPGPSSSSKTGIIIFVCVGSILFLAFLVASSMWLLRRRRRKAKLLEEAMAIDDEFDEETGPKQFRYGELVTATDIFSDKQKLGEGGFGSVYRGYIKEIDRHVAIKQGRKEYASEVTIISRLRHRNLVQLIGWCHDSGDLLLVYELMPNGSLDTHLYGNMALPWPLRHKIVLGIGSALLYLHQDWEQCVLHRDIKPSNVMLDASFNAKLGDFGLARLVDHGSRLHTTVLAGTMGYMDPECMITGRADIKSDVYSFGVLLLEIACGRRPPVARTQHGDEDGEHDVVHIVQWVWEFYGRGNVKGEFDAREMETMMVVGLWCAHPDRSLTPSIRQAVNVLWREAPRPSLPARMPVATFLSPPNALYYTSSVATSGRSTASAPDNTVVSNCFLKFLDIC</sequence>
<evidence type="ECO:0000256" key="6">
    <source>
        <dbReference type="ARBA" id="ARBA00022692"/>
    </source>
</evidence>
<keyword evidence="10" id="KW-0418">Kinase</keyword>
<keyword evidence="15" id="KW-0325">Glycoprotein</keyword>
<dbReference type="SMART" id="SM00220">
    <property type="entry name" value="S_TKc"/>
    <property type="match status" value="1"/>
</dbReference>
<dbReference type="Pfam" id="PF00069">
    <property type="entry name" value="Pkinase"/>
    <property type="match status" value="1"/>
</dbReference>
<evidence type="ECO:0000259" key="20">
    <source>
        <dbReference type="PROSITE" id="PS51473"/>
    </source>
</evidence>
<evidence type="ECO:0000256" key="13">
    <source>
        <dbReference type="ARBA" id="ARBA00023136"/>
    </source>
</evidence>
<keyword evidence="13 17" id="KW-0472">Membrane</keyword>
<keyword evidence="12 17" id="KW-1133">Transmembrane helix</keyword>
<proteinExistence type="inferred from homology"/>
<evidence type="ECO:0000256" key="9">
    <source>
        <dbReference type="ARBA" id="ARBA00022741"/>
    </source>
</evidence>
<dbReference type="Pfam" id="PF01657">
    <property type="entry name" value="Stress-antifung"/>
    <property type="match status" value="2"/>
</dbReference>
<evidence type="ECO:0000256" key="7">
    <source>
        <dbReference type="ARBA" id="ARBA00022729"/>
    </source>
</evidence>
<evidence type="ECO:0000259" key="19">
    <source>
        <dbReference type="PROSITE" id="PS50011"/>
    </source>
</evidence>
<dbReference type="CDD" id="cd23509">
    <property type="entry name" value="Gnk2-like"/>
    <property type="match status" value="2"/>
</dbReference>
<keyword evidence="9 16" id="KW-0547">Nucleotide-binding</keyword>
<evidence type="ECO:0000256" key="12">
    <source>
        <dbReference type="ARBA" id="ARBA00022989"/>
    </source>
</evidence>
<dbReference type="PANTHER" id="PTHR27007">
    <property type="match status" value="1"/>
</dbReference>
<evidence type="ECO:0000256" key="15">
    <source>
        <dbReference type="ARBA" id="ARBA00023180"/>
    </source>
</evidence>
<feature type="transmembrane region" description="Helical" evidence="17">
    <location>
        <begin position="245"/>
        <end position="268"/>
    </location>
</feature>
<gene>
    <name evidence="21" type="ORF">URODEC1_LOCUS7935</name>
</gene>
<evidence type="ECO:0000256" key="4">
    <source>
        <dbReference type="ARBA" id="ARBA00022475"/>
    </source>
</evidence>
<dbReference type="EMBL" id="OZ075121">
    <property type="protein sequence ID" value="CAL4898846.1"/>
    <property type="molecule type" value="Genomic_DNA"/>
</dbReference>
<dbReference type="PROSITE" id="PS00107">
    <property type="entry name" value="PROTEIN_KINASE_ATP"/>
    <property type="match status" value="1"/>
</dbReference>
<feature type="domain" description="Gnk2-homologous" evidence="20">
    <location>
        <begin position="31"/>
        <end position="134"/>
    </location>
</feature>
<dbReference type="InterPro" id="IPR008271">
    <property type="entry name" value="Ser/Thr_kinase_AS"/>
</dbReference>
<dbReference type="Gene3D" id="1.10.510.10">
    <property type="entry name" value="Transferase(Phosphotransferase) domain 1"/>
    <property type="match status" value="1"/>
</dbReference>
<evidence type="ECO:0000256" key="2">
    <source>
        <dbReference type="ARBA" id="ARBA00008536"/>
    </source>
</evidence>
<dbReference type="Gene3D" id="3.30.200.20">
    <property type="entry name" value="Phosphorylase Kinase, domain 1"/>
    <property type="match status" value="1"/>
</dbReference>
<dbReference type="SUPFAM" id="SSF56112">
    <property type="entry name" value="Protein kinase-like (PK-like)"/>
    <property type="match status" value="1"/>
</dbReference>
<dbReference type="PROSITE" id="PS00108">
    <property type="entry name" value="PROTEIN_KINASE_ST"/>
    <property type="match status" value="1"/>
</dbReference>
<dbReference type="AlphaFoldDB" id="A0ABC8VXQ2"/>
<dbReference type="Gene3D" id="3.30.430.20">
    <property type="entry name" value="Gnk2 domain, C-X8-C-X2-C motif"/>
    <property type="match status" value="2"/>
</dbReference>
<dbReference type="GO" id="GO:0005524">
    <property type="term" value="F:ATP binding"/>
    <property type="evidence" value="ECO:0007669"/>
    <property type="project" value="UniProtKB-UniRule"/>
</dbReference>
<name>A0ABC8VXQ2_9POAL</name>
<keyword evidence="22" id="KW-1185">Reference proteome</keyword>
<dbReference type="InterPro" id="IPR000719">
    <property type="entry name" value="Prot_kinase_dom"/>
</dbReference>
<accession>A0ABC8VXQ2</accession>
<dbReference type="GO" id="GO:0002229">
    <property type="term" value="P:defense response to oomycetes"/>
    <property type="evidence" value="ECO:0007669"/>
    <property type="project" value="UniProtKB-ARBA"/>
</dbReference>
<dbReference type="FunFam" id="1.10.510.10:FF:000240">
    <property type="entry name" value="Lectin-domain containing receptor kinase A4.3"/>
    <property type="match status" value="1"/>
</dbReference>
<evidence type="ECO:0000256" key="11">
    <source>
        <dbReference type="ARBA" id="ARBA00022840"/>
    </source>
</evidence>
<dbReference type="GO" id="GO:0005886">
    <property type="term" value="C:plasma membrane"/>
    <property type="evidence" value="ECO:0007669"/>
    <property type="project" value="UniProtKB-SubCell"/>
</dbReference>
<keyword evidence="14" id="KW-0675">Receptor</keyword>
<evidence type="ECO:0000313" key="22">
    <source>
        <dbReference type="Proteomes" id="UP001497457"/>
    </source>
</evidence>
<dbReference type="GO" id="GO:0016301">
    <property type="term" value="F:kinase activity"/>
    <property type="evidence" value="ECO:0007669"/>
    <property type="project" value="UniProtKB-KW"/>
</dbReference>
<comment type="subcellular location">
    <subcellularLocation>
        <location evidence="1">Cell membrane</location>
        <topology evidence="1">Single-pass type I membrane protein</topology>
    </subcellularLocation>
</comment>
<feature type="binding site" evidence="16">
    <location>
        <position position="338"/>
    </location>
    <ligand>
        <name>ATP</name>
        <dbReference type="ChEBI" id="CHEBI:30616"/>
    </ligand>
</feature>
<dbReference type="Proteomes" id="UP001497457">
    <property type="component" value="Chromosome 11b"/>
</dbReference>
<evidence type="ECO:0000256" key="16">
    <source>
        <dbReference type="PROSITE-ProRule" id="PRU10141"/>
    </source>
</evidence>
<evidence type="ECO:0000256" key="1">
    <source>
        <dbReference type="ARBA" id="ARBA00004251"/>
    </source>
</evidence>
<dbReference type="InterPro" id="IPR011009">
    <property type="entry name" value="Kinase-like_dom_sf"/>
</dbReference>
<evidence type="ECO:0000256" key="8">
    <source>
        <dbReference type="ARBA" id="ARBA00022737"/>
    </source>
</evidence>
<feature type="chain" id="PRO_5044773429" evidence="18">
    <location>
        <begin position="22"/>
        <end position="627"/>
    </location>
</feature>
<feature type="signal peptide" evidence="18">
    <location>
        <begin position="1"/>
        <end position="21"/>
    </location>
</feature>
<dbReference type="InterPro" id="IPR050528">
    <property type="entry name" value="L-type_Lectin-RKs"/>
</dbReference>
<evidence type="ECO:0000256" key="14">
    <source>
        <dbReference type="ARBA" id="ARBA00023170"/>
    </source>
</evidence>
<keyword evidence="5" id="KW-0808">Transferase</keyword>
<evidence type="ECO:0000256" key="17">
    <source>
        <dbReference type="SAM" id="Phobius"/>
    </source>
</evidence>
<organism evidence="21 22">
    <name type="scientific">Urochloa decumbens</name>
    <dbReference type="NCBI Taxonomy" id="240449"/>
    <lineage>
        <taxon>Eukaryota</taxon>
        <taxon>Viridiplantae</taxon>
        <taxon>Streptophyta</taxon>
        <taxon>Embryophyta</taxon>
        <taxon>Tracheophyta</taxon>
        <taxon>Spermatophyta</taxon>
        <taxon>Magnoliopsida</taxon>
        <taxon>Liliopsida</taxon>
        <taxon>Poales</taxon>
        <taxon>Poaceae</taxon>
        <taxon>PACMAD clade</taxon>
        <taxon>Panicoideae</taxon>
        <taxon>Panicodae</taxon>
        <taxon>Paniceae</taxon>
        <taxon>Melinidinae</taxon>
        <taxon>Urochloa</taxon>
    </lineage>
</organism>
<evidence type="ECO:0000256" key="18">
    <source>
        <dbReference type="SAM" id="SignalP"/>
    </source>
</evidence>
<evidence type="ECO:0000256" key="5">
    <source>
        <dbReference type="ARBA" id="ARBA00022679"/>
    </source>
</evidence>
<keyword evidence="4" id="KW-1003">Cell membrane</keyword>
<reference evidence="21" key="1">
    <citation type="submission" date="2024-10" db="EMBL/GenBank/DDBJ databases">
        <authorList>
            <person name="Ryan C."/>
        </authorList>
    </citation>
    <scope>NUCLEOTIDE SEQUENCE [LARGE SCALE GENOMIC DNA]</scope>
</reference>
<keyword evidence="11 16" id="KW-0067">ATP-binding</keyword>
<dbReference type="InterPro" id="IPR038408">
    <property type="entry name" value="GNK2_sf"/>
</dbReference>
<dbReference type="PROSITE" id="PS51473">
    <property type="entry name" value="GNK2"/>
    <property type="match status" value="1"/>
</dbReference>
<dbReference type="PROSITE" id="PS50011">
    <property type="entry name" value="PROTEIN_KINASE_DOM"/>
    <property type="match status" value="1"/>
</dbReference>
<comment type="similarity">
    <text evidence="2">In the N-terminal section; belongs to the leguminous lectin family.</text>
</comment>